<feature type="domain" description="Hcy-binding" evidence="5">
    <location>
        <begin position="3"/>
        <end position="290"/>
    </location>
</feature>
<comment type="cofactor">
    <cofactor evidence="4">
        <name>Zn(2+)</name>
        <dbReference type="ChEBI" id="CHEBI:29105"/>
    </cofactor>
</comment>
<dbReference type="PANTHER" id="PTHR11103">
    <property type="entry name" value="SLR1189 PROTEIN"/>
    <property type="match status" value="1"/>
</dbReference>
<accession>A0ABY7EHJ5</accession>
<proteinExistence type="predicted"/>
<keyword evidence="2 4" id="KW-0808">Transferase</keyword>
<evidence type="ECO:0000256" key="1">
    <source>
        <dbReference type="ARBA" id="ARBA00022603"/>
    </source>
</evidence>
<dbReference type="PIRSF" id="PIRSF037505">
    <property type="entry name" value="Betaine_HMT"/>
    <property type="match status" value="1"/>
</dbReference>
<dbReference type="PANTHER" id="PTHR11103:SF18">
    <property type="entry name" value="SLR1189 PROTEIN"/>
    <property type="match status" value="1"/>
</dbReference>
<name>A0ABY7EHJ5_MYAAR</name>
<organism evidence="6 7">
    <name type="scientific">Mya arenaria</name>
    <name type="common">Soft-shell clam</name>
    <dbReference type="NCBI Taxonomy" id="6604"/>
    <lineage>
        <taxon>Eukaryota</taxon>
        <taxon>Metazoa</taxon>
        <taxon>Spiralia</taxon>
        <taxon>Lophotrochozoa</taxon>
        <taxon>Mollusca</taxon>
        <taxon>Bivalvia</taxon>
        <taxon>Autobranchia</taxon>
        <taxon>Heteroconchia</taxon>
        <taxon>Euheterodonta</taxon>
        <taxon>Imparidentia</taxon>
        <taxon>Neoheterodontei</taxon>
        <taxon>Myida</taxon>
        <taxon>Myoidea</taxon>
        <taxon>Myidae</taxon>
        <taxon>Mya</taxon>
    </lineage>
</organism>
<comment type="pathway">
    <text evidence="3">Amino-acid biosynthesis; L-methionine biosynthesis via de novo pathway.</text>
</comment>
<evidence type="ECO:0000256" key="3">
    <source>
        <dbReference type="ARBA" id="ARBA00034478"/>
    </source>
</evidence>
<keyword evidence="1 4" id="KW-0489">Methyltransferase</keyword>
<dbReference type="Proteomes" id="UP001164746">
    <property type="component" value="Chromosome 6"/>
</dbReference>
<evidence type="ECO:0000313" key="7">
    <source>
        <dbReference type="Proteomes" id="UP001164746"/>
    </source>
</evidence>
<dbReference type="Pfam" id="PF02574">
    <property type="entry name" value="S-methyl_trans"/>
    <property type="match status" value="1"/>
</dbReference>
<dbReference type="InterPro" id="IPR003726">
    <property type="entry name" value="HCY_dom"/>
</dbReference>
<dbReference type="EMBL" id="CP111017">
    <property type="protein sequence ID" value="WAR08271.1"/>
    <property type="molecule type" value="Genomic_DNA"/>
</dbReference>
<evidence type="ECO:0000313" key="6">
    <source>
        <dbReference type="EMBL" id="WAR08271.1"/>
    </source>
</evidence>
<evidence type="ECO:0000256" key="4">
    <source>
        <dbReference type="PROSITE-ProRule" id="PRU00333"/>
    </source>
</evidence>
<protein>
    <submittedName>
        <fullName evidence="6">BHMT1-like protein</fullName>
    </submittedName>
</protein>
<dbReference type="InterPro" id="IPR036589">
    <property type="entry name" value="HCY_dom_sf"/>
</dbReference>
<evidence type="ECO:0000256" key="2">
    <source>
        <dbReference type="ARBA" id="ARBA00022679"/>
    </source>
</evidence>
<gene>
    <name evidence="6" type="ORF">MAR_018229</name>
</gene>
<feature type="binding site" evidence="4">
    <location>
        <position position="275"/>
    </location>
    <ligand>
        <name>Zn(2+)</name>
        <dbReference type="ChEBI" id="CHEBI:29105"/>
    </ligand>
</feature>
<dbReference type="PROSITE" id="PS50970">
    <property type="entry name" value="HCY"/>
    <property type="match status" value="1"/>
</dbReference>
<keyword evidence="4" id="KW-0862">Zinc</keyword>
<dbReference type="Gene3D" id="3.20.20.330">
    <property type="entry name" value="Homocysteine-binding-like domain"/>
    <property type="match status" value="1"/>
</dbReference>
<keyword evidence="7" id="KW-1185">Reference proteome</keyword>
<keyword evidence="4" id="KW-0479">Metal-binding</keyword>
<feature type="binding site" evidence="4">
    <location>
        <position position="192"/>
    </location>
    <ligand>
        <name>Zn(2+)</name>
        <dbReference type="ChEBI" id="CHEBI:29105"/>
    </ligand>
</feature>
<feature type="binding site" evidence="4">
    <location>
        <position position="276"/>
    </location>
    <ligand>
        <name>Zn(2+)</name>
        <dbReference type="ChEBI" id="CHEBI:29105"/>
    </ligand>
</feature>
<evidence type="ECO:0000259" key="5">
    <source>
        <dbReference type="PROSITE" id="PS50970"/>
    </source>
</evidence>
<dbReference type="SUPFAM" id="SSF82282">
    <property type="entry name" value="Homocysteine S-methyltransferase"/>
    <property type="match status" value="1"/>
</dbReference>
<dbReference type="InterPro" id="IPR017226">
    <property type="entry name" value="BHMT-like"/>
</dbReference>
<sequence>MGKGLLERLADGGTVVIAEGYLLELERRGYLQAGSFVPEVVLEHPHLVKNLHEEFVHAGSDVVEAFTYYSHREKLRCIGREDDLERLNKNALAMARAVADDTGTLMAGNICVTGEQVDWAVEGGADYIIAESFGYLGEALLALNVIKEHGKGLPAVVTMAPYVPDVTLDYVPIPEACRRLEVAGAAVVGLNCQRGPETMLPLLKEIRKVCKGPIAALPVPMNTREDCRTMFSLKDEKTGELLYPTNINHFLCTRLQVRRFAEAAREIGVQYIGLCCGNAAYLTREVADVYGRKPPSSRYAADMSQNTMVGEEASRVSTAGDKVRKFCLGTFTKEELDEIERYMSGELVSEIK</sequence>
<reference evidence="6" key="1">
    <citation type="submission" date="2022-11" db="EMBL/GenBank/DDBJ databases">
        <title>Centuries of genome instability and evolution in soft-shell clam transmissible cancer (bioRxiv).</title>
        <authorList>
            <person name="Hart S.F.M."/>
            <person name="Yonemitsu M.A."/>
            <person name="Giersch R.M."/>
            <person name="Beal B.F."/>
            <person name="Arriagada G."/>
            <person name="Davis B.W."/>
            <person name="Ostrander E.A."/>
            <person name="Goff S.P."/>
            <person name="Metzger M.J."/>
        </authorList>
    </citation>
    <scope>NUCLEOTIDE SEQUENCE</scope>
    <source>
        <strain evidence="6">MELC-2E11</strain>
        <tissue evidence="6">Siphon/mantle</tissue>
    </source>
</reference>